<comment type="caution">
    <text evidence="2">The sequence shown here is derived from an EMBL/GenBank/DDBJ whole genome shotgun (WGS) entry which is preliminary data.</text>
</comment>
<name>A0A432AUM1_CHLPH</name>
<dbReference type="SUPFAM" id="SSF47598">
    <property type="entry name" value="Ribbon-helix-helix"/>
    <property type="match status" value="1"/>
</dbReference>
<dbReference type="InterPro" id="IPR010985">
    <property type="entry name" value="Ribbon_hlx_hlx"/>
</dbReference>
<dbReference type="Gene3D" id="1.10.1220.10">
    <property type="entry name" value="Met repressor-like"/>
    <property type="match status" value="1"/>
</dbReference>
<feature type="domain" description="Antitoxin FitA-like ribbon-helix-helix" evidence="1">
    <location>
        <begin position="1"/>
        <end position="37"/>
    </location>
</feature>
<organism evidence="2 3">
    <name type="scientific">Chlorobium phaeovibrioides</name>
    <dbReference type="NCBI Taxonomy" id="1094"/>
    <lineage>
        <taxon>Bacteria</taxon>
        <taxon>Pseudomonadati</taxon>
        <taxon>Chlorobiota</taxon>
        <taxon>Chlorobiia</taxon>
        <taxon>Chlorobiales</taxon>
        <taxon>Chlorobiaceae</taxon>
        <taxon>Chlorobium/Pelodictyon group</taxon>
        <taxon>Chlorobium</taxon>
    </lineage>
</organism>
<evidence type="ECO:0000259" key="1">
    <source>
        <dbReference type="Pfam" id="PF22513"/>
    </source>
</evidence>
<dbReference type="EMBL" id="RXYK01000005">
    <property type="protein sequence ID" value="RTY38358.1"/>
    <property type="molecule type" value="Genomic_DNA"/>
</dbReference>
<dbReference type="InterPro" id="IPR053853">
    <property type="entry name" value="FitA-like_RHH"/>
</dbReference>
<dbReference type="Proteomes" id="UP000279908">
    <property type="component" value="Unassembled WGS sequence"/>
</dbReference>
<dbReference type="GO" id="GO:0006355">
    <property type="term" value="P:regulation of DNA-templated transcription"/>
    <property type="evidence" value="ECO:0007669"/>
    <property type="project" value="InterPro"/>
</dbReference>
<gene>
    <name evidence="2" type="ORF">EKD02_04530</name>
</gene>
<accession>A0A432AUM1</accession>
<evidence type="ECO:0000313" key="2">
    <source>
        <dbReference type="EMBL" id="RTY38358.1"/>
    </source>
</evidence>
<dbReference type="InterPro" id="IPR013321">
    <property type="entry name" value="Arc_rbn_hlx_hlx"/>
</dbReference>
<protein>
    <submittedName>
        <fullName evidence="2">Toxin-antitoxin system</fullName>
    </submittedName>
</protein>
<reference evidence="2 3" key="1">
    <citation type="submission" date="2018-12" db="EMBL/GenBank/DDBJ databases">
        <authorList>
            <person name="Lunina O.N."/>
            <person name="Grouzdev D.S."/>
            <person name="Gorlenko V.M."/>
            <person name="Savvichev A.S."/>
        </authorList>
    </citation>
    <scope>NUCLEOTIDE SEQUENCE [LARGE SCALE GENOMIC DNA]</scope>
    <source>
        <strain evidence="2 3">BrKhr-17</strain>
    </source>
</reference>
<sequence>MIIRNIEEDLKIRLAVRASQHGRSLEEEVYQILRSAVTETSPKRQMLGSRIAARFAGVGLQGPLPELHGQTIEPMGFVE</sequence>
<evidence type="ECO:0000313" key="3">
    <source>
        <dbReference type="Proteomes" id="UP000279908"/>
    </source>
</evidence>
<proteinExistence type="predicted"/>
<dbReference type="RefSeq" id="WP_011358595.1">
    <property type="nucleotide sequence ID" value="NZ_RXYK01000005.1"/>
</dbReference>
<dbReference type="OMA" id="GLACYHA"/>
<dbReference type="AlphaFoldDB" id="A0A432AUM1"/>
<dbReference type="Pfam" id="PF22513">
    <property type="entry name" value="FitA-like_RHH"/>
    <property type="match status" value="1"/>
</dbReference>